<dbReference type="AlphaFoldDB" id="A0A6L9XWE4"/>
<dbReference type="InterPro" id="IPR046719">
    <property type="entry name" value="DUF6611"/>
</dbReference>
<keyword evidence="1" id="KW-0472">Membrane</keyword>
<evidence type="ECO:0000313" key="3">
    <source>
        <dbReference type="Proteomes" id="UP000474967"/>
    </source>
</evidence>
<gene>
    <name evidence="2" type="ORF">G3T36_07730</name>
</gene>
<dbReference type="RefSeq" id="WP_163288933.1">
    <property type="nucleotide sequence ID" value="NZ_JAAGWY010000001.1"/>
</dbReference>
<evidence type="ECO:0000313" key="2">
    <source>
        <dbReference type="EMBL" id="NEN05761.1"/>
    </source>
</evidence>
<keyword evidence="3" id="KW-1185">Reference proteome</keyword>
<comment type="caution">
    <text evidence="2">The sequence shown here is derived from an EMBL/GenBank/DDBJ whole genome shotgun (WGS) entry which is preliminary data.</text>
</comment>
<proteinExistence type="predicted"/>
<keyword evidence="1" id="KW-0812">Transmembrane</keyword>
<dbReference type="Pfam" id="PF20315">
    <property type="entry name" value="DUF6611"/>
    <property type="match status" value="1"/>
</dbReference>
<sequence length="171" mass="18921">MVEFLRKLIEGDNLWGTLDVSPAGRALWRRVRLTVYPPGTTSAERRSLHFAHTWPIGGAILGLLLMVTLGSAWPPAVVVVVVAALYAAGFWLGARLTRPLRNRIRSLVVVSVFVGGGLEEYGDALLLRETTARLRDLDARRREGGIDPARYEAEWAEIYDTLPTGRTTVQV</sequence>
<dbReference type="Proteomes" id="UP000474967">
    <property type="component" value="Unassembled WGS sequence"/>
</dbReference>
<dbReference type="EMBL" id="JAAGWY010000001">
    <property type="protein sequence ID" value="NEN05761.1"/>
    <property type="molecule type" value="Genomic_DNA"/>
</dbReference>
<keyword evidence="1" id="KW-1133">Transmembrane helix</keyword>
<evidence type="ECO:0000256" key="1">
    <source>
        <dbReference type="SAM" id="Phobius"/>
    </source>
</evidence>
<protein>
    <submittedName>
        <fullName evidence="2">Uncharacterized protein</fullName>
    </submittedName>
</protein>
<feature type="transmembrane region" description="Helical" evidence="1">
    <location>
        <begin position="50"/>
        <end position="70"/>
    </location>
</feature>
<name>A0A6L9XWE4_9MICO</name>
<accession>A0A6L9XWE4</accession>
<organism evidence="2 3">
    <name type="scientific">Leifsonia tongyongensis</name>
    <dbReference type="NCBI Taxonomy" id="1268043"/>
    <lineage>
        <taxon>Bacteria</taxon>
        <taxon>Bacillati</taxon>
        <taxon>Actinomycetota</taxon>
        <taxon>Actinomycetes</taxon>
        <taxon>Micrococcales</taxon>
        <taxon>Microbacteriaceae</taxon>
        <taxon>Leifsonia</taxon>
    </lineage>
</organism>
<reference evidence="2 3" key="1">
    <citation type="journal article" date="2014" name="J. Microbiol.">
        <title>Diaminobutyricibacter tongyongensis gen. nov., sp. nov. and Homoserinibacter gongjuensis gen. nov., sp. nov. belong to the family Microbacteriaceae.</title>
        <authorList>
            <person name="Kim S.J."/>
            <person name="Ahn J.H."/>
            <person name="Weon H.Y."/>
            <person name="Hamada M."/>
            <person name="Suzuki K."/>
            <person name="Kwon S.W."/>
        </authorList>
    </citation>
    <scope>NUCLEOTIDE SEQUENCE [LARGE SCALE GENOMIC DNA]</scope>
    <source>
        <strain evidence="2 3">NBRC 108724</strain>
    </source>
</reference>
<feature type="transmembrane region" description="Helical" evidence="1">
    <location>
        <begin position="76"/>
        <end position="94"/>
    </location>
</feature>